<gene>
    <name evidence="2" type="ORF">DLB95_15950</name>
</gene>
<feature type="transmembrane region" description="Helical" evidence="1">
    <location>
        <begin position="91"/>
        <end position="112"/>
    </location>
</feature>
<proteinExistence type="predicted"/>
<dbReference type="EMBL" id="AAIYJF010000012">
    <property type="protein sequence ID" value="ECJ4378706.1"/>
    <property type="molecule type" value="Genomic_DNA"/>
</dbReference>
<evidence type="ECO:0000313" key="3">
    <source>
        <dbReference type="Proteomes" id="UP000839781"/>
    </source>
</evidence>
<dbReference type="AlphaFoldDB" id="A0A5Y3W4Q8"/>
<evidence type="ECO:0008006" key="4">
    <source>
        <dbReference type="Google" id="ProtNLM"/>
    </source>
</evidence>
<dbReference type="Proteomes" id="UP000839781">
    <property type="component" value="Unassembled WGS sequence"/>
</dbReference>
<evidence type="ECO:0000313" key="2">
    <source>
        <dbReference type="EMBL" id="ECJ4378706.1"/>
    </source>
</evidence>
<keyword evidence="1" id="KW-1133">Transmembrane helix</keyword>
<comment type="caution">
    <text evidence="2">The sequence shown here is derived from an EMBL/GenBank/DDBJ whole genome shotgun (WGS) entry which is preliminary data.</text>
</comment>
<reference evidence="2 3" key="1">
    <citation type="submission" date="2018-05" db="EMBL/GenBank/DDBJ databases">
        <authorList>
            <person name="Ashton P.M."/>
            <person name="Dallman T."/>
            <person name="Nair S."/>
            <person name="De Pinna E."/>
            <person name="Peters T."/>
            <person name="Grant K."/>
        </authorList>
    </citation>
    <scope>NUCLEOTIDE SEQUENCE [LARGE SCALE GENOMIC DNA]</scope>
    <source>
        <strain evidence="2 3">474878</strain>
    </source>
</reference>
<name>A0A5Y3W4Q8_SALDZ</name>
<keyword evidence="1" id="KW-0472">Membrane</keyword>
<evidence type="ECO:0000256" key="1">
    <source>
        <dbReference type="SAM" id="Phobius"/>
    </source>
</evidence>
<protein>
    <recommendedName>
        <fullName evidence="4">Hemolysin XhlA</fullName>
    </recommendedName>
</protein>
<accession>A0A5Y3W4Q8</accession>
<organism evidence="2 3">
    <name type="scientific">Salmonella diarizonae</name>
    <dbReference type="NCBI Taxonomy" id="59204"/>
    <lineage>
        <taxon>Bacteria</taxon>
        <taxon>Pseudomonadati</taxon>
        <taxon>Pseudomonadota</taxon>
        <taxon>Gammaproteobacteria</taxon>
        <taxon>Enterobacterales</taxon>
        <taxon>Enterobacteriaceae</taxon>
        <taxon>Salmonella</taxon>
    </lineage>
</organism>
<sequence length="131" mass="14614">MVVDYTSDFLPSVSDNVFISNRAEPKKTGFQGGKINHKLLISESTNQIGGDMRERLTRLEVTVEHIQKDIGDIKNTLNSFNARIKGMEIKMWIGTGILATSTFFLGWIGYIINNYLPQILHAVQILSGTGN</sequence>
<keyword evidence="1" id="KW-0812">Transmembrane</keyword>